<sequence length="167" mass="17120">MSYQQPPADQPDPRRNPDSDANTPSGLSLNVGRLWAGGLATAVVAGLAAVVGILVCRGVFDIAVLVPSGGGRWDVASTIPYAFIAAGAALVATGLMHLLILATPRPTLFFSWIMTLVGVIAAVLPFTTDIDLPEQIATAAVAVLIVIVIASLVSSTGARAVTNAHRP</sequence>
<evidence type="ECO:0000256" key="2">
    <source>
        <dbReference type="SAM" id="Phobius"/>
    </source>
</evidence>
<evidence type="ECO:0000313" key="5">
    <source>
        <dbReference type="Proteomes" id="UP000306740"/>
    </source>
</evidence>
<proteinExistence type="predicted"/>
<keyword evidence="2" id="KW-0812">Transmembrane</keyword>
<feature type="transmembrane region" description="Helical" evidence="2">
    <location>
        <begin position="80"/>
        <end position="101"/>
    </location>
</feature>
<dbReference type="EMBL" id="VDFR01000166">
    <property type="protein sequence ID" value="TNC33680.1"/>
    <property type="molecule type" value="Genomic_DNA"/>
</dbReference>
<evidence type="ECO:0000313" key="4">
    <source>
        <dbReference type="EMBL" id="TNC33942.1"/>
    </source>
</evidence>
<keyword evidence="2" id="KW-0472">Membrane</keyword>
<dbReference type="RefSeq" id="WP_139087525.1">
    <property type="nucleotide sequence ID" value="NZ_VDFR01000165.1"/>
</dbReference>
<dbReference type="Proteomes" id="UP000306740">
    <property type="component" value="Unassembled WGS sequence"/>
</dbReference>
<feature type="transmembrane region" description="Helical" evidence="2">
    <location>
        <begin position="108"/>
        <end position="127"/>
    </location>
</feature>
<evidence type="ECO:0000313" key="3">
    <source>
        <dbReference type="EMBL" id="TNC33680.1"/>
    </source>
</evidence>
<dbReference type="EMBL" id="VDFR01000165">
    <property type="protein sequence ID" value="TNC33942.1"/>
    <property type="molecule type" value="Genomic_DNA"/>
</dbReference>
<feature type="transmembrane region" description="Helical" evidence="2">
    <location>
        <begin position="34"/>
        <end position="60"/>
    </location>
</feature>
<comment type="caution">
    <text evidence="3">The sequence shown here is derived from an EMBL/GenBank/DDBJ whole genome shotgun (WGS) entry which is preliminary data.</text>
</comment>
<name>A0A5C4MBA0_9ACTN</name>
<keyword evidence="2" id="KW-1133">Transmembrane helix</keyword>
<gene>
    <name evidence="4" type="ORF">FHE65_28405</name>
    <name evidence="3" type="ORF">FHE65_28435</name>
</gene>
<feature type="region of interest" description="Disordered" evidence="1">
    <location>
        <begin position="1"/>
        <end position="23"/>
    </location>
</feature>
<dbReference type="Pfam" id="PF19545">
    <property type="entry name" value="DUF6069"/>
    <property type="match status" value="1"/>
</dbReference>
<accession>A0A5C4MBA0</accession>
<dbReference type="AlphaFoldDB" id="A0A5C4MBA0"/>
<organism evidence="3 5">
    <name type="scientific">Mumia zhuanghuii</name>
    <dbReference type="NCBI Taxonomy" id="2585211"/>
    <lineage>
        <taxon>Bacteria</taxon>
        <taxon>Bacillati</taxon>
        <taxon>Actinomycetota</taxon>
        <taxon>Actinomycetes</taxon>
        <taxon>Propionibacteriales</taxon>
        <taxon>Nocardioidaceae</taxon>
        <taxon>Mumia</taxon>
    </lineage>
</organism>
<protein>
    <submittedName>
        <fullName evidence="3">Uncharacterized protein</fullName>
    </submittedName>
</protein>
<evidence type="ECO:0000256" key="1">
    <source>
        <dbReference type="SAM" id="MobiDB-lite"/>
    </source>
</evidence>
<feature type="transmembrane region" description="Helical" evidence="2">
    <location>
        <begin position="139"/>
        <end position="161"/>
    </location>
</feature>
<dbReference type="OrthoDB" id="4868427at2"/>
<reference evidence="3 5" key="1">
    <citation type="submission" date="2019-05" db="EMBL/GenBank/DDBJ databases">
        <title>Mumia sp. nov., isolated from the intestinal contents of plateau pika (Ochotona curzoniae) in the Qinghai-Tibet plateau of China.</title>
        <authorList>
            <person name="Tian Z."/>
        </authorList>
    </citation>
    <scope>NUCLEOTIDE SEQUENCE [LARGE SCALE GENOMIC DNA]</scope>
    <source>
        <strain evidence="5">527</strain>
        <strain evidence="3">Z527</strain>
    </source>
</reference>
<dbReference type="InterPro" id="IPR045713">
    <property type="entry name" value="DUF6069"/>
</dbReference>